<dbReference type="InterPro" id="IPR009014">
    <property type="entry name" value="Transketo_C/PFOR_II"/>
</dbReference>
<accession>A0ABN6SZK3</accession>
<dbReference type="PANTHER" id="PTHR43257:SF2">
    <property type="entry name" value="PYRUVATE DEHYDROGENASE E1 COMPONENT SUBUNIT BETA"/>
    <property type="match status" value="1"/>
</dbReference>
<dbReference type="SUPFAM" id="SSF52922">
    <property type="entry name" value="TK C-terminal domain-like"/>
    <property type="match status" value="1"/>
</dbReference>
<dbReference type="RefSeq" id="WP_281749244.1">
    <property type="nucleotide sequence ID" value="NZ_AP026933.1"/>
</dbReference>
<keyword evidence="6" id="KW-1185">Reference proteome</keyword>
<protein>
    <submittedName>
        <fullName evidence="5">2-oxoisovalerate dehydrogenase subunit beta</fullName>
    </submittedName>
</protein>
<dbReference type="Pfam" id="PF02780">
    <property type="entry name" value="Transketolase_C"/>
    <property type="match status" value="1"/>
</dbReference>
<dbReference type="Proteomes" id="UP001163387">
    <property type="component" value="Chromosome"/>
</dbReference>
<dbReference type="Gene3D" id="3.40.50.970">
    <property type="match status" value="1"/>
</dbReference>
<feature type="domain" description="Transketolase-like pyrimidine-binding" evidence="4">
    <location>
        <begin position="3"/>
        <end position="182"/>
    </location>
</feature>
<evidence type="ECO:0000259" key="4">
    <source>
        <dbReference type="SMART" id="SM00861"/>
    </source>
</evidence>
<keyword evidence="2" id="KW-0560">Oxidoreductase</keyword>
<evidence type="ECO:0000256" key="2">
    <source>
        <dbReference type="ARBA" id="ARBA00023002"/>
    </source>
</evidence>
<dbReference type="SMART" id="SM00861">
    <property type="entry name" value="Transket_pyr"/>
    <property type="match status" value="1"/>
</dbReference>
<reference evidence="5 6" key="1">
    <citation type="journal article" date="2022" name="Front. Microbiol.">
        <title>Male-killing mechanisms vary between Spiroplasma species.</title>
        <authorList>
            <person name="Arai H."/>
            <person name="Inoue M."/>
            <person name="Kageyama D."/>
        </authorList>
    </citation>
    <scope>NUCLEOTIDE SEQUENCE [LARGE SCALE GENOMIC DNA]</scope>
    <source>
        <strain evidence="6">sHm</strain>
    </source>
</reference>
<dbReference type="Pfam" id="PF02779">
    <property type="entry name" value="Transket_pyr"/>
    <property type="match status" value="1"/>
</dbReference>
<dbReference type="InterPro" id="IPR005475">
    <property type="entry name" value="Transketolase-like_Pyr-bd"/>
</dbReference>
<sequence>MKRNNVQAITLALELAMKKNPNVVVYGEDAGNVGGVFRATKGLQAKFGVNRCFDAPIAEAVIAGSAVGMAINGLNPIIEMQFSGFAFPAFQQLLCHAARMRNRSRGRFTCPMVVRMPSYDWNNGNNGALEHHSEAIEALFCHIPGLKVVMTSKPNDTKKLLLAAIESPDPVIILECLGTYFNSYTSNNYTYDVREEVSDAYEVAVLGKAKVLKEYKSEEKPDLTIVTYGSKVYDCEAAVKILEEKENFKIELIDLQTLQPWDEETVVNSVKKTGRLLVVSEAVRSFSVASEIITVVNEKCFEYLECPPTRLTGYDITVPLSKGEKWFIISPDKIMEKVKLMMNYPV</sequence>
<name>A0ABN6SZK3_9MOLU</name>
<keyword evidence="3" id="KW-0786">Thiamine pyrophosphate</keyword>
<evidence type="ECO:0000256" key="3">
    <source>
        <dbReference type="ARBA" id="ARBA00023052"/>
    </source>
</evidence>
<evidence type="ECO:0000256" key="1">
    <source>
        <dbReference type="ARBA" id="ARBA00001964"/>
    </source>
</evidence>
<organism evidence="5 6">
    <name type="scientific">Spiroplasma ixodetis</name>
    <dbReference type="NCBI Taxonomy" id="2141"/>
    <lineage>
        <taxon>Bacteria</taxon>
        <taxon>Bacillati</taxon>
        <taxon>Mycoplasmatota</taxon>
        <taxon>Mollicutes</taxon>
        <taxon>Entomoplasmatales</taxon>
        <taxon>Spiroplasmataceae</taxon>
        <taxon>Spiroplasma</taxon>
    </lineage>
</organism>
<gene>
    <name evidence="5" type="ORF">SHM_07770</name>
</gene>
<dbReference type="PANTHER" id="PTHR43257">
    <property type="entry name" value="PYRUVATE DEHYDROGENASE E1 COMPONENT BETA SUBUNIT"/>
    <property type="match status" value="1"/>
</dbReference>
<evidence type="ECO:0000313" key="6">
    <source>
        <dbReference type="Proteomes" id="UP001163387"/>
    </source>
</evidence>
<dbReference type="InterPro" id="IPR029061">
    <property type="entry name" value="THDP-binding"/>
</dbReference>
<evidence type="ECO:0000313" key="5">
    <source>
        <dbReference type="EMBL" id="BDT03131.1"/>
    </source>
</evidence>
<dbReference type="Gene3D" id="3.40.50.920">
    <property type="match status" value="1"/>
</dbReference>
<dbReference type="InterPro" id="IPR033248">
    <property type="entry name" value="Transketolase_C"/>
</dbReference>
<dbReference type="SUPFAM" id="SSF52518">
    <property type="entry name" value="Thiamin diphosphate-binding fold (THDP-binding)"/>
    <property type="match status" value="1"/>
</dbReference>
<proteinExistence type="predicted"/>
<comment type="cofactor">
    <cofactor evidence="1">
        <name>thiamine diphosphate</name>
        <dbReference type="ChEBI" id="CHEBI:58937"/>
    </cofactor>
</comment>
<dbReference type="CDD" id="cd07036">
    <property type="entry name" value="TPP_PYR_E1-PDHc-beta_like"/>
    <property type="match status" value="1"/>
</dbReference>
<dbReference type="EMBL" id="AP026933">
    <property type="protein sequence ID" value="BDT03131.1"/>
    <property type="molecule type" value="Genomic_DNA"/>
</dbReference>